<dbReference type="PROSITE" id="PS51257">
    <property type="entry name" value="PROKAR_LIPOPROTEIN"/>
    <property type="match status" value="1"/>
</dbReference>
<dbReference type="EMBL" id="JAUFQU010000001">
    <property type="protein sequence ID" value="MDN3706394.1"/>
    <property type="molecule type" value="Genomic_DNA"/>
</dbReference>
<dbReference type="Proteomes" id="UP001242368">
    <property type="component" value="Unassembled WGS sequence"/>
</dbReference>
<sequence>MKSFPISLFFIILIGILFTSCRKDFEFEPSNGSELRFSKDTVYLDTVFSNIGSSTYTLKVYNTSNKDIKIPSLQLGKGENSNYRLMVDGIPGKVFNNIELLAKDSMYIFVETTVNIQQQTNLNEYLYTDQILFQAGTKQQKVELVTLVKDAVFLYPQKFDNGTTETLPINDSEVYGFYLDENDPVNGNELIWTSNKPYVIYGYAAVAPNKTLQIQPGTQVHFHADSGLIISNTATINSMGTLDNPIVFQGDRLEPSFENITGQWDMIWLSVGSKGQFENTTIKNANRGLFINKNNGTVNLHNVQIYNCAEFGILGVAANIKGTNVVTNNCGSAALNLSYGGSYHFIHSTFANYWNRPNQTTVAIDNYDGSSEFAIQKALFQNCIIYGSTNESLIMKSNGTNNFNIKFENTLIKFIDYNNTVFGQFPYAFNNTTYFNNCLIARNNQEYRPYFYNTTKNQMMITDLATALIGVGNTIYAQQVPADIVGNSRINAPDLGAYQHVAQPEE</sequence>
<protein>
    <recommendedName>
        <fullName evidence="3">Right handed beta helix domain-containing protein</fullName>
    </recommendedName>
</protein>
<reference evidence="2" key="1">
    <citation type="journal article" date="2019" name="Int. J. Syst. Evol. Microbiol.">
        <title>The Global Catalogue of Microorganisms (GCM) 10K type strain sequencing project: providing services to taxonomists for standard genome sequencing and annotation.</title>
        <authorList>
            <consortium name="The Broad Institute Genomics Platform"/>
            <consortium name="The Broad Institute Genome Sequencing Center for Infectious Disease"/>
            <person name="Wu L."/>
            <person name="Ma J."/>
        </authorList>
    </citation>
    <scope>NUCLEOTIDE SEQUENCE [LARGE SCALE GENOMIC DNA]</scope>
    <source>
        <strain evidence="2">CECT 7184</strain>
    </source>
</reference>
<proteinExistence type="predicted"/>
<accession>A0ABT8CQD9</accession>
<evidence type="ECO:0008006" key="3">
    <source>
        <dbReference type="Google" id="ProtNLM"/>
    </source>
</evidence>
<organism evidence="1 2">
    <name type="scientific">Paenimyroides ceti</name>
    <dbReference type="NCBI Taxonomy" id="395087"/>
    <lineage>
        <taxon>Bacteria</taxon>
        <taxon>Pseudomonadati</taxon>
        <taxon>Bacteroidota</taxon>
        <taxon>Flavobacteriia</taxon>
        <taxon>Flavobacteriales</taxon>
        <taxon>Flavobacteriaceae</taxon>
        <taxon>Paenimyroides</taxon>
    </lineage>
</organism>
<dbReference type="InterPro" id="IPR011050">
    <property type="entry name" value="Pectin_lyase_fold/virulence"/>
</dbReference>
<evidence type="ECO:0000313" key="1">
    <source>
        <dbReference type="EMBL" id="MDN3706394.1"/>
    </source>
</evidence>
<dbReference type="SUPFAM" id="SSF51126">
    <property type="entry name" value="Pectin lyase-like"/>
    <property type="match status" value="1"/>
</dbReference>
<dbReference type="RefSeq" id="WP_290362467.1">
    <property type="nucleotide sequence ID" value="NZ_JAUFQU010000001.1"/>
</dbReference>
<evidence type="ECO:0000313" key="2">
    <source>
        <dbReference type="Proteomes" id="UP001242368"/>
    </source>
</evidence>
<gene>
    <name evidence="1" type="ORF">QW060_04550</name>
</gene>
<keyword evidence="2" id="KW-1185">Reference proteome</keyword>
<name>A0ABT8CQD9_9FLAO</name>
<comment type="caution">
    <text evidence="1">The sequence shown here is derived from an EMBL/GenBank/DDBJ whole genome shotgun (WGS) entry which is preliminary data.</text>
</comment>